<evidence type="ECO:0000313" key="1">
    <source>
        <dbReference type="EMBL" id="SDN09918.1"/>
    </source>
</evidence>
<dbReference type="OrthoDB" id="1493986at2"/>
<evidence type="ECO:0000313" key="2">
    <source>
        <dbReference type="Proteomes" id="UP000199440"/>
    </source>
</evidence>
<proteinExistence type="predicted"/>
<sequence>MLFLRHTFNELFGKDNPQTTKLRFIEQIIGPVQSVYWGHIPIENFEEYTTYLDFNLLENILIICLDEINSIMENWQQLPIGGHLMLEWKI</sequence>
<dbReference type="EMBL" id="FNGV01000024">
    <property type="protein sequence ID" value="SDN09918.1"/>
    <property type="molecule type" value="Genomic_DNA"/>
</dbReference>
<keyword evidence="2" id="KW-1185">Reference proteome</keyword>
<gene>
    <name evidence="1" type="ORF">SAMN04488514_12420</name>
</gene>
<name>A0A1G9YL55_9FLAO</name>
<dbReference type="RefSeq" id="WP_143017685.1">
    <property type="nucleotide sequence ID" value="NZ_FNGV01000024.1"/>
</dbReference>
<accession>A0A1G9YL55</accession>
<organism evidence="1 2">
    <name type="scientific">Kriegella aquimaris</name>
    <dbReference type="NCBI Taxonomy" id="192904"/>
    <lineage>
        <taxon>Bacteria</taxon>
        <taxon>Pseudomonadati</taxon>
        <taxon>Bacteroidota</taxon>
        <taxon>Flavobacteriia</taxon>
        <taxon>Flavobacteriales</taxon>
        <taxon>Flavobacteriaceae</taxon>
        <taxon>Kriegella</taxon>
    </lineage>
</organism>
<dbReference type="STRING" id="192904.SAMN04488514_12420"/>
<reference evidence="1 2" key="1">
    <citation type="submission" date="2016-10" db="EMBL/GenBank/DDBJ databases">
        <authorList>
            <person name="de Groot N.N."/>
        </authorList>
    </citation>
    <scope>NUCLEOTIDE SEQUENCE [LARGE SCALE GENOMIC DNA]</scope>
    <source>
        <strain evidence="1 2">DSM 19886</strain>
    </source>
</reference>
<dbReference type="AlphaFoldDB" id="A0A1G9YL55"/>
<protein>
    <submittedName>
        <fullName evidence="1">Uncharacterized protein</fullName>
    </submittedName>
</protein>
<dbReference type="Proteomes" id="UP000199440">
    <property type="component" value="Unassembled WGS sequence"/>
</dbReference>